<dbReference type="PROSITE" id="PS50109">
    <property type="entry name" value="HIS_KIN"/>
    <property type="match status" value="1"/>
</dbReference>
<evidence type="ECO:0000256" key="9">
    <source>
        <dbReference type="ARBA" id="ARBA00022777"/>
    </source>
</evidence>
<dbReference type="InterPro" id="IPR003660">
    <property type="entry name" value="HAMP_dom"/>
</dbReference>
<dbReference type="CDD" id="cd00075">
    <property type="entry name" value="HATPase"/>
    <property type="match status" value="1"/>
</dbReference>
<comment type="caution">
    <text evidence="18">The sequence shown here is derived from an EMBL/GenBank/DDBJ whole genome shotgun (WGS) entry which is preliminary data.</text>
</comment>
<evidence type="ECO:0000256" key="12">
    <source>
        <dbReference type="ARBA" id="ARBA00023012"/>
    </source>
</evidence>
<keyword evidence="10" id="KW-0067">ATP-binding</keyword>
<dbReference type="PANTHER" id="PTHR45528:SF1">
    <property type="entry name" value="SENSOR HISTIDINE KINASE CPXA"/>
    <property type="match status" value="1"/>
</dbReference>
<evidence type="ECO:0000256" key="15">
    <source>
        <dbReference type="SAM" id="Phobius"/>
    </source>
</evidence>
<evidence type="ECO:0000256" key="1">
    <source>
        <dbReference type="ARBA" id="ARBA00000085"/>
    </source>
</evidence>
<dbReference type="AlphaFoldDB" id="A0A940NK96"/>
<evidence type="ECO:0000259" key="16">
    <source>
        <dbReference type="PROSITE" id="PS50109"/>
    </source>
</evidence>
<comment type="catalytic activity">
    <reaction evidence="1">
        <text>ATP + protein L-histidine = ADP + protein N-phospho-L-histidine.</text>
        <dbReference type="EC" id="2.7.13.3"/>
    </reaction>
</comment>
<keyword evidence="8" id="KW-0547">Nucleotide-binding</keyword>
<dbReference type="FunFam" id="3.30.565.10:FF:000006">
    <property type="entry name" value="Sensor histidine kinase WalK"/>
    <property type="match status" value="1"/>
</dbReference>
<keyword evidence="14" id="KW-0175">Coiled coil</keyword>
<keyword evidence="4" id="KW-1003">Cell membrane</keyword>
<feature type="coiled-coil region" evidence="14">
    <location>
        <begin position="217"/>
        <end position="244"/>
    </location>
</feature>
<dbReference type="SMART" id="SM00388">
    <property type="entry name" value="HisKA"/>
    <property type="match status" value="1"/>
</dbReference>
<feature type="transmembrane region" description="Helical" evidence="15">
    <location>
        <begin position="162"/>
        <end position="186"/>
    </location>
</feature>
<dbReference type="InterPro" id="IPR050398">
    <property type="entry name" value="HssS/ArlS-like"/>
</dbReference>
<protein>
    <recommendedName>
        <fullName evidence="3">histidine kinase</fullName>
        <ecNumber evidence="3">2.7.13.3</ecNumber>
    </recommendedName>
</protein>
<dbReference type="GO" id="GO:0005524">
    <property type="term" value="F:ATP binding"/>
    <property type="evidence" value="ECO:0007669"/>
    <property type="project" value="UniProtKB-KW"/>
</dbReference>
<dbReference type="Pfam" id="PF00672">
    <property type="entry name" value="HAMP"/>
    <property type="match status" value="1"/>
</dbReference>
<dbReference type="InterPro" id="IPR003661">
    <property type="entry name" value="HisK_dim/P_dom"/>
</dbReference>
<dbReference type="Pfam" id="PF00512">
    <property type="entry name" value="HisKA"/>
    <property type="match status" value="1"/>
</dbReference>
<dbReference type="EMBL" id="JAGIYQ010000015">
    <property type="protein sequence ID" value="MBP0726849.1"/>
    <property type="molecule type" value="Genomic_DNA"/>
</dbReference>
<dbReference type="SMART" id="SM00387">
    <property type="entry name" value="HATPase_c"/>
    <property type="match status" value="1"/>
</dbReference>
<dbReference type="InterPro" id="IPR036890">
    <property type="entry name" value="HATPase_C_sf"/>
</dbReference>
<dbReference type="InterPro" id="IPR036097">
    <property type="entry name" value="HisK_dim/P_sf"/>
</dbReference>
<reference evidence="18" key="1">
    <citation type="submission" date="2021-04" db="EMBL/GenBank/DDBJ databases">
        <title>Genome seq and assembly of Bacillus sp.</title>
        <authorList>
            <person name="Chhetri G."/>
        </authorList>
    </citation>
    <scope>NUCLEOTIDE SEQUENCE</scope>
    <source>
        <strain evidence="18">RG28</strain>
    </source>
</reference>
<keyword evidence="7 15" id="KW-0812">Transmembrane</keyword>
<evidence type="ECO:0000256" key="2">
    <source>
        <dbReference type="ARBA" id="ARBA00004651"/>
    </source>
</evidence>
<keyword evidence="12" id="KW-0902">Two-component regulatory system</keyword>
<feature type="domain" description="Histidine kinase" evidence="16">
    <location>
        <begin position="244"/>
        <end position="458"/>
    </location>
</feature>
<dbReference type="FunFam" id="1.10.287.130:FF:000001">
    <property type="entry name" value="Two-component sensor histidine kinase"/>
    <property type="match status" value="1"/>
</dbReference>
<dbReference type="InterPro" id="IPR003594">
    <property type="entry name" value="HATPase_dom"/>
</dbReference>
<keyword evidence="9 18" id="KW-0418">Kinase</keyword>
<feature type="transmembrane region" description="Helical" evidence="15">
    <location>
        <begin position="12"/>
        <end position="34"/>
    </location>
</feature>
<evidence type="ECO:0000313" key="19">
    <source>
        <dbReference type="Proteomes" id="UP000682134"/>
    </source>
</evidence>
<dbReference type="SUPFAM" id="SSF158472">
    <property type="entry name" value="HAMP domain-like"/>
    <property type="match status" value="1"/>
</dbReference>
<dbReference type="Pfam" id="PF02518">
    <property type="entry name" value="HATPase_c"/>
    <property type="match status" value="1"/>
</dbReference>
<dbReference type="Gene3D" id="1.10.287.130">
    <property type="match status" value="1"/>
</dbReference>
<evidence type="ECO:0000256" key="13">
    <source>
        <dbReference type="ARBA" id="ARBA00023136"/>
    </source>
</evidence>
<proteinExistence type="predicted"/>
<dbReference type="EC" id="2.7.13.3" evidence="3"/>
<dbReference type="InterPro" id="IPR004358">
    <property type="entry name" value="Sig_transdc_His_kin-like_C"/>
</dbReference>
<evidence type="ECO:0000256" key="4">
    <source>
        <dbReference type="ARBA" id="ARBA00022475"/>
    </source>
</evidence>
<dbReference type="PROSITE" id="PS50885">
    <property type="entry name" value="HAMP"/>
    <property type="match status" value="1"/>
</dbReference>
<keyword evidence="11 15" id="KW-1133">Transmembrane helix</keyword>
<dbReference type="Proteomes" id="UP000682134">
    <property type="component" value="Unassembled WGS sequence"/>
</dbReference>
<dbReference type="SUPFAM" id="SSF55874">
    <property type="entry name" value="ATPase domain of HSP90 chaperone/DNA topoisomerase II/histidine kinase"/>
    <property type="match status" value="1"/>
</dbReference>
<feature type="domain" description="HAMP" evidence="17">
    <location>
        <begin position="184"/>
        <end position="236"/>
    </location>
</feature>
<keyword evidence="19" id="KW-1185">Reference proteome</keyword>
<dbReference type="SUPFAM" id="SSF47384">
    <property type="entry name" value="Homodimeric domain of signal transducing histidine kinase"/>
    <property type="match status" value="1"/>
</dbReference>
<evidence type="ECO:0000256" key="3">
    <source>
        <dbReference type="ARBA" id="ARBA00012438"/>
    </source>
</evidence>
<name>A0A940NK96_9BACI</name>
<dbReference type="PANTHER" id="PTHR45528">
    <property type="entry name" value="SENSOR HISTIDINE KINASE CPXA"/>
    <property type="match status" value="1"/>
</dbReference>
<dbReference type="PRINTS" id="PR00344">
    <property type="entry name" value="BCTRLSENSOR"/>
</dbReference>
<evidence type="ECO:0000313" key="18">
    <source>
        <dbReference type="EMBL" id="MBP0726849.1"/>
    </source>
</evidence>
<evidence type="ECO:0000256" key="8">
    <source>
        <dbReference type="ARBA" id="ARBA00022741"/>
    </source>
</evidence>
<dbReference type="Gene3D" id="6.10.340.10">
    <property type="match status" value="1"/>
</dbReference>
<dbReference type="GO" id="GO:0000155">
    <property type="term" value="F:phosphorelay sensor kinase activity"/>
    <property type="evidence" value="ECO:0007669"/>
    <property type="project" value="InterPro"/>
</dbReference>
<sequence length="458" mass="52045">MLKTKPISLKLGISFLFLTLVIETLLFFILYVSLVNSRVNEEIESLLARGNSHRDVLEKHFNEEVIHHVALMESESNTKVVIQSINGNILGKSHQLDPLMKKHLKINKSKIKESGSVIHSDWKDANYISTVSPIIINNKVEGYVYMFLQTSNIQDLVSRLKIIFIVTGLLTFITTIITIIILSKILTRPLLRMKEETEKMAQGNLSVELDLHTNDEINELATSIQRLANELNFMKKERNEFLASVAHELRTPLTFIRGYADIATRASISEEERTKYLHIITEEADHITKLVEELMLLAQMEQHNFHIQKQITSIESLLSNVYEKTLPTLLEKNIKLTINCEEDLTANIDKIRIEQVLFNLIMNSFKYSSSNSFIQITVSSSDQNLQLVIKDYGDGIPQEDLPHIFKRFYRVDKSRTRSKGGTGLGLAIAYDIINLHNGTISVGSEVGQGAIFTIIIPL</sequence>
<dbReference type="CDD" id="cd00082">
    <property type="entry name" value="HisKA"/>
    <property type="match status" value="1"/>
</dbReference>
<dbReference type="CDD" id="cd06225">
    <property type="entry name" value="HAMP"/>
    <property type="match status" value="1"/>
</dbReference>
<dbReference type="RefSeq" id="WP_209407188.1">
    <property type="nucleotide sequence ID" value="NZ_JAGIYQ010000015.1"/>
</dbReference>
<evidence type="ECO:0000256" key="14">
    <source>
        <dbReference type="SAM" id="Coils"/>
    </source>
</evidence>
<comment type="subcellular location">
    <subcellularLocation>
        <location evidence="2">Cell membrane</location>
        <topology evidence="2">Multi-pass membrane protein</topology>
    </subcellularLocation>
</comment>
<gene>
    <name evidence="18" type="ORF">J5Y03_16960</name>
</gene>
<dbReference type="Gene3D" id="3.30.565.10">
    <property type="entry name" value="Histidine kinase-like ATPase, C-terminal domain"/>
    <property type="match status" value="1"/>
</dbReference>
<dbReference type="InterPro" id="IPR005467">
    <property type="entry name" value="His_kinase_dom"/>
</dbReference>
<organism evidence="18 19">
    <name type="scientific">Gottfriedia endophytica</name>
    <dbReference type="NCBI Taxonomy" id="2820819"/>
    <lineage>
        <taxon>Bacteria</taxon>
        <taxon>Bacillati</taxon>
        <taxon>Bacillota</taxon>
        <taxon>Bacilli</taxon>
        <taxon>Bacillales</taxon>
        <taxon>Bacillaceae</taxon>
        <taxon>Gottfriedia</taxon>
    </lineage>
</organism>
<evidence type="ECO:0000259" key="17">
    <source>
        <dbReference type="PROSITE" id="PS50885"/>
    </source>
</evidence>
<keyword evidence="13 15" id="KW-0472">Membrane</keyword>
<dbReference type="GO" id="GO:0005886">
    <property type="term" value="C:plasma membrane"/>
    <property type="evidence" value="ECO:0007669"/>
    <property type="project" value="UniProtKB-SubCell"/>
</dbReference>
<evidence type="ECO:0000256" key="10">
    <source>
        <dbReference type="ARBA" id="ARBA00022840"/>
    </source>
</evidence>
<evidence type="ECO:0000256" key="5">
    <source>
        <dbReference type="ARBA" id="ARBA00022553"/>
    </source>
</evidence>
<dbReference type="SMART" id="SM00304">
    <property type="entry name" value="HAMP"/>
    <property type="match status" value="1"/>
</dbReference>
<evidence type="ECO:0000256" key="6">
    <source>
        <dbReference type="ARBA" id="ARBA00022679"/>
    </source>
</evidence>
<accession>A0A940NK96</accession>
<keyword evidence="5" id="KW-0597">Phosphoprotein</keyword>
<keyword evidence="6" id="KW-0808">Transferase</keyword>
<evidence type="ECO:0000256" key="11">
    <source>
        <dbReference type="ARBA" id="ARBA00022989"/>
    </source>
</evidence>
<evidence type="ECO:0000256" key="7">
    <source>
        <dbReference type="ARBA" id="ARBA00022692"/>
    </source>
</evidence>